<dbReference type="InterPro" id="IPR004836">
    <property type="entry name" value="Na_Ca_Ex"/>
</dbReference>
<evidence type="ECO:0000256" key="18">
    <source>
        <dbReference type="ARBA" id="ARBA00023201"/>
    </source>
</evidence>
<evidence type="ECO:0000256" key="1">
    <source>
        <dbReference type="ARBA" id="ARBA00004651"/>
    </source>
</evidence>
<dbReference type="InterPro" id="IPR038081">
    <property type="entry name" value="CalX-like_sf"/>
</dbReference>
<comment type="caution">
    <text evidence="22">The sequence shown here is derived from an EMBL/GenBank/DDBJ whole genome shotgun (WGS) entry which is preliminary data.</text>
</comment>
<keyword evidence="4" id="KW-0050">Antiport</keyword>
<dbReference type="GO" id="GO:0005432">
    <property type="term" value="F:calcium:sodium antiporter activity"/>
    <property type="evidence" value="ECO:0007669"/>
    <property type="project" value="InterPro"/>
</dbReference>
<feature type="domain" description="Calx-beta" evidence="21">
    <location>
        <begin position="347"/>
        <end position="443"/>
    </location>
</feature>
<evidence type="ECO:0000256" key="20">
    <source>
        <dbReference type="SAM" id="Phobius"/>
    </source>
</evidence>
<dbReference type="Pfam" id="PF03160">
    <property type="entry name" value="Calx-beta"/>
    <property type="match status" value="1"/>
</dbReference>
<accession>A0A815EH57</accession>
<dbReference type="PANTHER" id="PTHR11878">
    <property type="entry name" value="SODIUM/CALCIUM EXCHANGER"/>
    <property type="match status" value="1"/>
</dbReference>
<dbReference type="Gene3D" id="1.20.1420.30">
    <property type="entry name" value="NCX, central ion-binding region"/>
    <property type="match status" value="2"/>
</dbReference>
<feature type="transmembrane region" description="Helical" evidence="20">
    <location>
        <begin position="178"/>
        <end position="201"/>
    </location>
</feature>
<dbReference type="PANTHER" id="PTHR11878:SF76">
    <property type="entry name" value="CALX-BETA DOMAIN-CONTAINING PROTEIN"/>
    <property type="match status" value="1"/>
</dbReference>
<evidence type="ECO:0000256" key="6">
    <source>
        <dbReference type="ARBA" id="ARBA00022568"/>
    </source>
</evidence>
<dbReference type="EMBL" id="CAJNOT010002428">
    <property type="protein sequence ID" value="CAF1315032.1"/>
    <property type="molecule type" value="Genomic_DNA"/>
</dbReference>
<proteinExistence type="inferred from homology"/>
<evidence type="ECO:0000256" key="17">
    <source>
        <dbReference type="ARBA" id="ARBA00023180"/>
    </source>
</evidence>
<dbReference type="AlphaFoldDB" id="A0A815EH57"/>
<feature type="transmembrane region" description="Helical" evidence="20">
    <location>
        <begin position="731"/>
        <end position="750"/>
    </location>
</feature>
<dbReference type="GO" id="GO:0098794">
    <property type="term" value="C:postsynapse"/>
    <property type="evidence" value="ECO:0007669"/>
    <property type="project" value="TreeGrafter"/>
</dbReference>
<evidence type="ECO:0000256" key="14">
    <source>
        <dbReference type="ARBA" id="ARBA00023053"/>
    </source>
</evidence>
<feature type="domain" description="Calx-beta" evidence="21">
    <location>
        <begin position="460"/>
        <end position="559"/>
    </location>
</feature>
<comment type="similarity">
    <text evidence="2">Belongs to the Ca(2+):cation antiporter (CaCA) (TC 2.A.19) family. SLC8 subfamily.</text>
</comment>
<keyword evidence="7 20" id="KW-0812">Transmembrane</keyword>
<evidence type="ECO:0000256" key="5">
    <source>
        <dbReference type="ARBA" id="ARBA00022475"/>
    </source>
</evidence>
<feature type="transmembrane region" description="Helical" evidence="20">
    <location>
        <begin position="762"/>
        <end position="781"/>
    </location>
</feature>
<feature type="transmembrane region" description="Helical" evidence="20">
    <location>
        <begin position="628"/>
        <end position="647"/>
    </location>
</feature>
<dbReference type="GO" id="GO:0046872">
    <property type="term" value="F:metal ion binding"/>
    <property type="evidence" value="ECO:0007669"/>
    <property type="project" value="UniProtKB-KW"/>
</dbReference>
<dbReference type="GO" id="GO:0030424">
    <property type="term" value="C:axon"/>
    <property type="evidence" value="ECO:0007669"/>
    <property type="project" value="TreeGrafter"/>
</dbReference>
<keyword evidence="11" id="KW-0106">Calcium</keyword>
<keyword evidence="9" id="KW-0732">Signal</keyword>
<evidence type="ECO:0000256" key="7">
    <source>
        <dbReference type="ARBA" id="ARBA00022692"/>
    </source>
</evidence>
<feature type="transmembrane region" description="Helical" evidence="20">
    <location>
        <begin position="146"/>
        <end position="166"/>
    </location>
</feature>
<keyword evidence="13 20" id="KW-1133">Transmembrane helix</keyword>
<dbReference type="GO" id="GO:0005516">
    <property type="term" value="F:calmodulin binding"/>
    <property type="evidence" value="ECO:0007669"/>
    <property type="project" value="UniProtKB-KW"/>
</dbReference>
<dbReference type="Gene3D" id="2.60.40.2030">
    <property type="match status" value="2"/>
</dbReference>
<evidence type="ECO:0000256" key="2">
    <source>
        <dbReference type="ARBA" id="ARBA00007489"/>
    </source>
</evidence>
<keyword evidence="18" id="KW-0739">Sodium transport</keyword>
<feature type="transmembrane region" description="Helical" evidence="20">
    <location>
        <begin position="207"/>
        <end position="227"/>
    </location>
</feature>
<reference evidence="22" key="1">
    <citation type="submission" date="2021-02" db="EMBL/GenBank/DDBJ databases">
        <authorList>
            <person name="Nowell W R."/>
        </authorList>
    </citation>
    <scope>NUCLEOTIDE SEQUENCE</scope>
</reference>
<evidence type="ECO:0000256" key="4">
    <source>
        <dbReference type="ARBA" id="ARBA00022449"/>
    </source>
</evidence>
<keyword evidence="8" id="KW-0479">Metal-binding</keyword>
<dbReference type="GO" id="GO:0007154">
    <property type="term" value="P:cell communication"/>
    <property type="evidence" value="ECO:0007669"/>
    <property type="project" value="InterPro"/>
</dbReference>
<evidence type="ECO:0000313" key="22">
    <source>
        <dbReference type="EMBL" id="CAF1315032.1"/>
    </source>
</evidence>
<evidence type="ECO:0000256" key="15">
    <source>
        <dbReference type="ARBA" id="ARBA00023065"/>
    </source>
</evidence>
<feature type="transmembrane region" description="Helical" evidence="20">
    <location>
        <begin position="913"/>
        <end position="934"/>
    </location>
</feature>
<dbReference type="GO" id="GO:0098703">
    <property type="term" value="P:calcium ion import across plasma membrane"/>
    <property type="evidence" value="ECO:0007669"/>
    <property type="project" value="TreeGrafter"/>
</dbReference>
<keyword evidence="3" id="KW-0813">Transport</keyword>
<evidence type="ECO:0000256" key="19">
    <source>
        <dbReference type="ARBA" id="ARBA00033667"/>
    </source>
</evidence>
<dbReference type="SUPFAM" id="SSF141072">
    <property type="entry name" value="CalX-like"/>
    <property type="match status" value="2"/>
</dbReference>
<evidence type="ECO:0000313" key="23">
    <source>
        <dbReference type="Proteomes" id="UP000663864"/>
    </source>
</evidence>
<feature type="transmembrane region" description="Helical" evidence="20">
    <location>
        <begin position="887"/>
        <end position="906"/>
    </location>
</feature>
<evidence type="ECO:0000259" key="21">
    <source>
        <dbReference type="SMART" id="SM00237"/>
    </source>
</evidence>
<evidence type="ECO:0000256" key="13">
    <source>
        <dbReference type="ARBA" id="ARBA00022989"/>
    </source>
</evidence>
<keyword evidence="5" id="KW-1003">Cell membrane</keyword>
<dbReference type="SMART" id="SM00237">
    <property type="entry name" value="Calx_beta"/>
    <property type="match status" value="2"/>
</dbReference>
<evidence type="ECO:0000256" key="8">
    <source>
        <dbReference type="ARBA" id="ARBA00022723"/>
    </source>
</evidence>
<keyword evidence="17" id="KW-0325">Glycoprotein</keyword>
<feature type="transmembrane region" description="Helical" evidence="20">
    <location>
        <begin position="940"/>
        <end position="963"/>
    </location>
</feature>
<evidence type="ECO:0000256" key="10">
    <source>
        <dbReference type="ARBA" id="ARBA00022737"/>
    </source>
</evidence>
<dbReference type="Pfam" id="PF01699">
    <property type="entry name" value="Na_Ca_ex"/>
    <property type="match status" value="2"/>
</dbReference>
<evidence type="ECO:0000256" key="3">
    <source>
        <dbReference type="ARBA" id="ARBA00022448"/>
    </source>
</evidence>
<keyword evidence="15" id="KW-0406">Ion transport</keyword>
<evidence type="ECO:0000256" key="12">
    <source>
        <dbReference type="ARBA" id="ARBA00022860"/>
    </source>
</evidence>
<evidence type="ECO:0000256" key="16">
    <source>
        <dbReference type="ARBA" id="ARBA00023136"/>
    </source>
</evidence>
<feature type="transmembrane region" description="Helical" evidence="20">
    <location>
        <begin position="52"/>
        <end position="69"/>
    </location>
</feature>
<dbReference type="InterPro" id="IPR003644">
    <property type="entry name" value="Calx_beta"/>
</dbReference>
<dbReference type="InterPro" id="IPR051171">
    <property type="entry name" value="CaCA"/>
</dbReference>
<comment type="subcellular location">
    <subcellularLocation>
        <location evidence="1">Cell membrane</location>
        <topology evidence="1">Multi-pass membrane protein</topology>
    </subcellularLocation>
</comment>
<keyword evidence="16 20" id="KW-0472">Membrane</keyword>
<keyword evidence="12" id="KW-0112">Calmodulin-binding</keyword>
<sequence>MACENSHANICEMSIELANFSTVNCQRFTCSDRGLILPFGIEACMSIPLRTVLYFIFLLYLFLGIAIIADKFMSAIETITSRKQKIHYPDPVEKDKYLTVEVHIWNDTVANLTLMAIGSSSPEILLSITEIIRNRFEAGDLGPGTIVGSAAYNLLMISALCIASINAPETRRIELYNVFLLTSFFGLFAYIWLFIVLSLISKDVVDLWEAVITFLLFPLVVILAYLVEKNFFASSKIDIEEEKQTCILTPSEVDETDSSVDFRKDELVQYLRDLGQSTNLSLEDKAQLFATKVSENMHRSRMEYRIEGTRMLTGGKSLFSKLPDELQETYNAMEKRNSIEDDQSASKLEEIDDQPNIQFSAVAYAVLEREQKVEVKIERTGPIDIDVRFRLDTIDGTAIAGEDYIKLSEEFTMEPGQREKKIIIHVIDDNQWEPDETFLVKLSLPKGEEAHTKLGSKTVAIVTIINDDEPGLIEFEETIILCKKSVERAEIKVVRVNGADGQVTVNCRTRGIDATAIKDYGPIDSEVIFDHGEISKFIAIPIINDLEQEKDISFAVELHNPTGGAQIGKHNKTIVTIINDDDYKTIANKIASLVQSDINKLSVTKTTWEQQFTEAMSANGGDLEKAKFVHYVGHILSVFWKVLFAFVPPTSIAGGWLTFFVSLAFIAILTVIIGDVAAIFGCLVGLKDSITAISFIAFGISLPNTFASMIAAKNSKTADDVIGNITGSNSVNVFLGLGLPWLIAAIYWKSKNLPFTVKGGDLSFSALVFSICGILCMIVLILRRYLGVFGKAELVLGGPIIPKYICSIFFVILWIAYLTLSGLQAYGHIKCPTLYWIFNYLFDIITSMICIYCIFDVASNGSPNSRTTSASKIPVEFATPWDLRVQFYPLTIIIALPTLPFAHLITKIFKSDILIFILHIINIIIPLITMIMNNNILQKLLYWLFNIIAPNINAQVIITYILARKSKYCKLLIDPLGSIFPASSFFTPIGDSTIG</sequence>
<protein>
    <recommendedName>
        <fullName evidence="21">Calx-beta domain-containing protein</fullName>
    </recommendedName>
</protein>
<name>A0A815EH57_9BILA</name>
<comment type="catalytic activity">
    <reaction evidence="19">
        <text>Ca(2+)(in) + 3 Na(+)(out) = Ca(2+)(out) + 3 Na(+)(in)</text>
        <dbReference type="Rhea" id="RHEA:69955"/>
        <dbReference type="ChEBI" id="CHEBI:29101"/>
        <dbReference type="ChEBI" id="CHEBI:29108"/>
    </reaction>
</comment>
<dbReference type="GO" id="GO:0042383">
    <property type="term" value="C:sarcolemma"/>
    <property type="evidence" value="ECO:0007669"/>
    <property type="project" value="TreeGrafter"/>
</dbReference>
<organism evidence="22 23">
    <name type="scientific">Rotaria sordida</name>
    <dbReference type="NCBI Taxonomy" id="392033"/>
    <lineage>
        <taxon>Eukaryota</taxon>
        <taxon>Metazoa</taxon>
        <taxon>Spiralia</taxon>
        <taxon>Gnathifera</taxon>
        <taxon>Rotifera</taxon>
        <taxon>Eurotatoria</taxon>
        <taxon>Bdelloidea</taxon>
        <taxon>Philodinida</taxon>
        <taxon>Philodinidae</taxon>
        <taxon>Rotaria</taxon>
    </lineage>
</organism>
<evidence type="ECO:0000256" key="9">
    <source>
        <dbReference type="ARBA" id="ARBA00022729"/>
    </source>
</evidence>
<dbReference type="PRINTS" id="PR01259">
    <property type="entry name" value="NACAEXCHNGR"/>
</dbReference>
<dbReference type="Proteomes" id="UP000663864">
    <property type="component" value="Unassembled WGS sequence"/>
</dbReference>
<feature type="transmembrane region" description="Helical" evidence="20">
    <location>
        <begin position="690"/>
        <end position="711"/>
    </location>
</feature>
<dbReference type="InterPro" id="IPR044880">
    <property type="entry name" value="NCX_ion-bd_dom_sf"/>
</dbReference>
<gene>
    <name evidence="22" type="ORF">ZHD862_LOCUS28701</name>
</gene>
<feature type="transmembrane region" description="Helical" evidence="20">
    <location>
        <begin position="659"/>
        <end position="683"/>
    </location>
</feature>
<evidence type="ECO:0000256" key="11">
    <source>
        <dbReference type="ARBA" id="ARBA00022837"/>
    </source>
</evidence>
<dbReference type="InterPro" id="IPR004837">
    <property type="entry name" value="NaCa_Exmemb"/>
</dbReference>
<feature type="transmembrane region" description="Helical" evidence="20">
    <location>
        <begin position="835"/>
        <end position="855"/>
    </location>
</feature>
<keyword evidence="6" id="KW-0109">Calcium transport</keyword>
<keyword evidence="10" id="KW-0677">Repeat</keyword>
<feature type="transmembrane region" description="Helical" evidence="20">
    <location>
        <begin position="801"/>
        <end position="823"/>
    </location>
</feature>
<keyword evidence="14" id="KW-0915">Sodium</keyword>